<organism evidence="1 2">
    <name type="scientific">Naganishia adeliensis</name>
    <dbReference type="NCBI Taxonomy" id="92952"/>
    <lineage>
        <taxon>Eukaryota</taxon>
        <taxon>Fungi</taxon>
        <taxon>Dikarya</taxon>
        <taxon>Basidiomycota</taxon>
        <taxon>Agaricomycotina</taxon>
        <taxon>Tremellomycetes</taxon>
        <taxon>Filobasidiales</taxon>
        <taxon>Filobasidiaceae</taxon>
        <taxon>Naganishia</taxon>
    </lineage>
</organism>
<comment type="caution">
    <text evidence="1">The sequence shown here is derived from an EMBL/GenBank/DDBJ whole genome shotgun (WGS) entry which is preliminary data.</text>
</comment>
<gene>
    <name evidence="1" type="ORF">QFC20_003307</name>
</gene>
<protein>
    <submittedName>
        <fullName evidence="1">Uncharacterized protein</fullName>
    </submittedName>
</protein>
<dbReference type="EMBL" id="JASBWS010000029">
    <property type="protein sequence ID" value="KAJ9109561.1"/>
    <property type="molecule type" value="Genomic_DNA"/>
</dbReference>
<sequence length="628" mass="71235">MADPYLSYRPSFAYSLPVQLLIQGITLTLIVVLLIHLLFTTQYHFPLSKFNYLLQLGGILLVLTNIVISIVATMQVQDASSRKWPYMLDYISVNLPNYDWTTAETAAWYTLHCVCNVLLTHIQFLTLLFPSKTEVQLIFLLLVYTSLSSNRTTIDLGDAIRNVFDSTLLLIFSMALFIWGFLINRKRAWRTDGGTGAFGAGAMALAITSTAVNFVEVREDNLSWLQNLLWALVLWQSWLGFWWWVGSGMGIGEVQVGPTAEIHRRRELTYRLQDIMEREERRKIRQERRERKRLREAEAARRNMSSAQDGGQDTATAISSARGEGPFGFLTRRITTRATHRPPPPEEEIEMQAISSNERQEDTQPTEPQSRRRRNPQLRVRRERTFITESTSSDASPLPLESVSGVFSYPINAILRYVRYLRSGHEQATKAKVEKRAHLRRKVFEGESRRISANDLAEAVEHGDDANPAARNGVTLPDPGENVGWGLGSFGIREAAEGERRLTQAQLLMNRERMMQQGTVTDDTDSGDDGKNPETDGDDLGLSDIDVERGEGPSDHAGLSTARPRSRSNSPTDRGAAQHVTVQESMSPRRDEERRHEPDGVSPPADQAASWYWWKPLRKWRMTDKSVY</sequence>
<dbReference type="Proteomes" id="UP001230649">
    <property type="component" value="Unassembled WGS sequence"/>
</dbReference>
<reference evidence="1" key="1">
    <citation type="submission" date="2023-04" db="EMBL/GenBank/DDBJ databases">
        <title>Draft Genome sequencing of Naganishia species isolated from polar environments using Oxford Nanopore Technology.</title>
        <authorList>
            <person name="Leo P."/>
            <person name="Venkateswaran K."/>
        </authorList>
    </citation>
    <scope>NUCLEOTIDE SEQUENCE</scope>
    <source>
        <strain evidence="1">MNA-CCFEE 5262</strain>
    </source>
</reference>
<keyword evidence="2" id="KW-1185">Reference proteome</keyword>
<evidence type="ECO:0000313" key="1">
    <source>
        <dbReference type="EMBL" id="KAJ9109561.1"/>
    </source>
</evidence>
<accession>A0ACC2WES8</accession>
<evidence type="ECO:0000313" key="2">
    <source>
        <dbReference type="Proteomes" id="UP001230649"/>
    </source>
</evidence>
<proteinExistence type="predicted"/>
<name>A0ACC2WES8_9TREE</name>